<protein>
    <recommendedName>
        <fullName evidence="4">GST C-terminal domain-containing protein</fullName>
    </recommendedName>
</protein>
<dbReference type="GO" id="GO:0004364">
    <property type="term" value="F:glutathione transferase activity"/>
    <property type="evidence" value="ECO:0007669"/>
    <property type="project" value="InterPro"/>
</dbReference>
<dbReference type="SFLD" id="SFLDS00019">
    <property type="entry name" value="Glutathione_Transferase_(cytos"/>
    <property type="match status" value="1"/>
</dbReference>
<name>V3ZWU2_LOTGI</name>
<evidence type="ECO:0000259" key="4">
    <source>
        <dbReference type="PROSITE" id="PS50405"/>
    </source>
</evidence>
<evidence type="ECO:0000256" key="3">
    <source>
        <dbReference type="PIRSR" id="PIRSR015753-3"/>
    </source>
</evidence>
<dbReference type="InterPro" id="IPR004045">
    <property type="entry name" value="Glutathione_S-Trfase_N"/>
</dbReference>
<evidence type="ECO:0000313" key="5">
    <source>
        <dbReference type="EMBL" id="ESO87095.1"/>
    </source>
</evidence>
<dbReference type="Gene3D" id="3.40.30.10">
    <property type="entry name" value="Glutaredoxin"/>
    <property type="match status" value="1"/>
</dbReference>
<dbReference type="InterPro" id="IPR036282">
    <property type="entry name" value="Glutathione-S-Trfase_C_sf"/>
</dbReference>
<gene>
    <name evidence="5" type="ORF">LOTGIDRAFT_107347</name>
</gene>
<dbReference type="SFLD" id="SFLDG01206">
    <property type="entry name" value="Xi.1"/>
    <property type="match status" value="1"/>
</dbReference>
<dbReference type="InterPro" id="IPR010987">
    <property type="entry name" value="Glutathione-S-Trfase_C-like"/>
</dbReference>
<dbReference type="SFLD" id="SFLDG01148">
    <property type="entry name" value="Xi_(cytGST)"/>
    <property type="match status" value="1"/>
</dbReference>
<keyword evidence="6" id="KW-1185">Reference proteome</keyword>
<feature type="active site" description="Proton donor/acceptor" evidence="1">
    <location>
        <position position="200"/>
    </location>
</feature>
<dbReference type="PANTHER" id="PTHR32419:SF6">
    <property type="entry name" value="GLUTATHIONE S-TRANSFERASE OMEGA-LIKE 1-RELATED"/>
    <property type="match status" value="1"/>
</dbReference>
<feature type="binding site" evidence="2">
    <location>
        <position position="91"/>
    </location>
    <ligand>
        <name>glutathione</name>
        <dbReference type="ChEBI" id="CHEBI:57925"/>
    </ligand>
</feature>
<dbReference type="KEGG" id="lgi:LOTGIDRAFT_107347"/>
<dbReference type="STRING" id="225164.V3ZWU2"/>
<dbReference type="CDD" id="cd03190">
    <property type="entry name" value="GST_C_Omega_like"/>
    <property type="match status" value="1"/>
</dbReference>
<dbReference type="PROSITE" id="PS50405">
    <property type="entry name" value="GST_CTER"/>
    <property type="match status" value="1"/>
</dbReference>
<evidence type="ECO:0000256" key="1">
    <source>
        <dbReference type="PIRSR" id="PIRSR015753-1"/>
    </source>
</evidence>
<feature type="site" description="Lowers pKa of active site Cys" evidence="3">
    <location>
        <position position="258"/>
    </location>
</feature>
<proteinExistence type="predicted"/>
<dbReference type="Proteomes" id="UP000030746">
    <property type="component" value="Unassembled WGS sequence"/>
</dbReference>
<dbReference type="SUPFAM" id="SSF47616">
    <property type="entry name" value="GST C-terminal domain-like"/>
    <property type="match status" value="1"/>
</dbReference>
<dbReference type="HOGENOM" id="CLU_037263_0_1_1"/>
<feature type="site" description="Lowers pKa of active site Cys" evidence="3">
    <location>
        <position position="301"/>
    </location>
</feature>
<sequence>MTSATTENNIKNSWTSSIDPKGAYQRKESKFRSVITADGSSGFKAEANRYHLYVSLACPWAHRTLIVRKLKGLEDCISATVVDWLLKENGWAFTDKNIFLFQKPKCTLDTVNGFDYLKQVYMKANPEYGGNITVPCLWDKEKGTVVNNESSEIIRMFNSEFNQFCKTDAQRQLNFYSEELRPEIEKLNEWIYPQINNGVYRCGFARSQEAYNTAIEEVFNALDKVEEILSKKRYLTGKSLTEADIRLFTTIIRFDSVYHTHFKCNKKRILDYKNILYYICDLYQTGGISETVDMEHIVKHYYVSHKTINPFGIVPIGPDLNFNQPHGREKI</sequence>
<dbReference type="InterPro" id="IPR040079">
    <property type="entry name" value="Glutathione_S-Trfase"/>
</dbReference>
<dbReference type="Pfam" id="PF13409">
    <property type="entry name" value="GST_N_2"/>
    <property type="match status" value="1"/>
</dbReference>
<dbReference type="Gene3D" id="1.20.1050.10">
    <property type="match status" value="1"/>
</dbReference>
<dbReference type="AlphaFoldDB" id="V3ZWU2"/>
<dbReference type="InterPro" id="IPR047047">
    <property type="entry name" value="GST_Omega-like_C"/>
</dbReference>
<dbReference type="InterPro" id="IPR036249">
    <property type="entry name" value="Thioredoxin-like_sf"/>
</dbReference>
<dbReference type="EMBL" id="KB202953">
    <property type="protein sequence ID" value="ESO87095.1"/>
    <property type="molecule type" value="Genomic_DNA"/>
</dbReference>
<evidence type="ECO:0000256" key="2">
    <source>
        <dbReference type="PIRSR" id="PIRSR015753-2"/>
    </source>
</evidence>
<feature type="binding site" evidence="2">
    <location>
        <begin position="149"/>
        <end position="150"/>
    </location>
    <ligand>
        <name>glutathione</name>
        <dbReference type="ChEBI" id="CHEBI:57925"/>
    </ligand>
</feature>
<dbReference type="Pfam" id="PF13410">
    <property type="entry name" value="GST_C_2"/>
    <property type="match status" value="1"/>
</dbReference>
<dbReference type="GO" id="GO:0005737">
    <property type="term" value="C:cytoplasm"/>
    <property type="evidence" value="ECO:0007669"/>
    <property type="project" value="TreeGrafter"/>
</dbReference>
<dbReference type="PANTHER" id="PTHR32419">
    <property type="entry name" value="GLUTATHIONYL-HYDROQUINONE REDUCTASE"/>
    <property type="match status" value="1"/>
</dbReference>
<dbReference type="OrthoDB" id="2309723at2759"/>
<dbReference type="GeneID" id="20230207"/>
<feature type="domain" description="GST C-terminal" evidence="4">
    <location>
        <begin position="177"/>
        <end position="301"/>
    </location>
</feature>
<dbReference type="OMA" id="PWANRAI"/>
<feature type="active site" description="Nucleophile" evidence="1">
    <location>
        <position position="58"/>
    </location>
</feature>
<dbReference type="PIRSF" id="PIRSF015753">
    <property type="entry name" value="GST"/>
    <property type="match status" value="1"/>
</dbReference>
<evidence type="ECO:0000313" key="6">
    <source>
        <dbReference type="Proteomes" id="UP000030746"/>
    </source>
</evidence>
<dbReference type="InterPro" id="IPR016639">
    <property type="entry name" value="GST_Omega/GSH"/>
</dbReference>
<organism evidence="5 6">
    <name type="scientific">Lottia gigantea</name>
    <name type="common">Giant owl limpet</name>
    <dbReference type="NCBI Taxonomy" id="225164"/>
    <lineage>
        <taxon>Eukaryota</taxon>
        <taxon>Metazoa</taxon>
        <taxon>Spiralia</taxon>
        <taxon>Lophotrochozoa</taxon>
        <taxon>Mollusca</taxon>
        <taxon>Gastropoda</taxon>
        <taxon>Patellogastropoda</taxon>
        <taxon>Lottioidea</taxon>
        <taxon>Lottiidae</taxon>
        <taxon>Lottia</taxon>
    </lineage>
</organism>
<dbReference type="CTD" id="20230207"/>
<dbReference type="RefSeq" id="XP_009062048.1">
    <property type="nucleotide sequence ID" value="XM_009063800.1"/>
</dbReference>
<dbReference type="SUPFAM" id="SSF52833">
    <property type="entry name" value="Thioredoxin-like"/>
    <property type="match status" value="1"/>
</dbReference>
<accession>V3ZWU2</accession>
<reference evidence="5 6" key="1">
    <citation type="journal article" date="2013" name="Nature">
        <title>Insights into bilaterian evolution from three spiralian genomes.</title>
        <authorList>
            <person name="Simakov O."/>
            <person name="Marletaz F."/>
            <person name="Cho S.J."/>
            <person name="Edsinger-Gonzales E."/>
            <person name="Havlak P."/>
            <person name="Hellsten U."/>
            <person name="Kuo D.H."/>
            <person name="Larsson T."/>
            <person name="Lv J."/>
            <person name="Arendt D."/>
            <person name="Savage R."/>
            <person name="Osoegawa K."/>
            <person name="de Jong P."/>
            <person name="Grimwood J."/>
            <person name="Chapman J.A."/>
            <person name="Shapiro H."/>
            <person name="Aerts A."/>
            <person name="Otillar R.P."/>
            <person name="Terry A.Y."/>
            <person name="Boore J.L."/>
            <person name="Grigoriev I.V."/>
            <person name="Lindberg D.R."/>
            <person name="Seaver E.C."/>
            <person name="Weisblat D.A."/>
            <person name="Putnam N.H."/>
            <person name="Rokhsar D.S."/>
        </authorList>
    </citation>
    <scope>NUCLEOTIDE SEQUENCE [LARGE SCALE GENOMIC DNA]</scope>
</reference>